<protein>
    <submittedName>
        <fullName evidence="2">Uncharacterized protein</fullName>
    </submittedName>
</protein>
<dbReference type="Proteomes" id="UP001434883">
    <property type="component" value="Unassembled WGS sequence"/>
</dbReference>
<feature type="compositionally biased region" description="Acidic residues" evidence="1">
    <location>
        <begin position="22"/>
        <end position="32"/>
    </location>
</feature>
<reference evidence="2 3" key="1">
    <citation type="submission" date="2021-06" db="EMBL/GenBank/DDBJ databases">
        <authorList>
            <person name="Palmer J.M."/>
        </authorList>
    </citation>
    <scope>NUCLEOTIDE SEQUENCE [LARGE SCALE GENOMIC DNA]</scope>
    <source>
        <strain evidence="2 3">XC_2019</strain>
        <tissue evidence="2">Muscle</tissue>
    </source>
</reference>
<dbReference type="EMBL" id="JAHRIN010027261">
    <property type="protein sequence ID" value="MEQ2201197.1"/>
    <property type="molecule type" value="Genomic_DNA"/>
</dbReference>
<accession>A0ABV0QZE5</accession>
<evidence type="ECO:0000256" key="1">
    <source>
        <dbReference type="SAM" id="MobiDB-lite"/>
    </source>
</evidence>
<gene>
    <name evidence="2" type="ORF">XENOCAPTIV_008877</name>
</gene>
<feature type="non-terminal residue" evidence="2">
    <location>
        <position position="1"/>
    </location>
</feature>
<name>A0ABV0QZE5_9TELE</name>
<feature type="region of interest" description="Disordered" evidence="1">
    <location>
        <begin position="1"/>
        <end position="32"/>
    </location>
</feature>
<proteinExistence type="predicted"/>
<sequence>IQSEMCEEWTHLMSPPHHQVGEDADPEDGTEESLERLRCLGDERRVSLLTGLRTSGSVSHSKNMMGSSNSFIKERMSFLVN</sequence>
<evidence type="ECO:0000313" key="2">
    <source>
        <dbReference type="EMBL" id="MEQ2201197.1"/>
    </source>
</evidence>
<comment type="caution">
    <text evidence="2">The sequence shown here is derived from an EMBL/GenBank/DDBJ whole genome shotgun (WGS) entry which is preliminary data.</text>
</comment>
<organism evidence="2 3">
    <name type="scientific">Xenoophorus captivus</name>
    <dbReference type="NCBI Taxonomy" id="1517983"/>
    <lineage>
        <taxon>Eukaryota</taxon>
        <taxon>Metazoa</taxon>
        <taxon>Chordata</taxon>
        <taxon>Craniata</taxon>
        <taxon>Vertebrata</taxon>
        <taxon>Euteleostomi</taxon>
        <taxon>Actinopterygii</taxon>
        <taxon>Neopterygii</taxon>
        <taxon>Teleostei</taxon>
        <taxon>Neoteleostei</taxon>
        <taxon>Acanthomorphata</taxon>
        <taxon>Ovalentaria</taxon>
        <taxon>Atherinomorphae</taxon>
        <taxon>Cyprinodontiformes</taxon>
        <taxon>Goodeidae</taxon>
        <taxon>Xenoophorus</taxon>
    </lineage>
</organism>
<keyword evidence="3" id="KW-1185">Reference proteome</keyword>
<evidence type="ECO:0000313" key="3">
    <source>
        <dbReference type="Proteomes" id="UP001434883"/>
    </source>
</evidence>